<organism evidence="2 3">
    <name type="scientific">Prochlorococcus marinus (strain NATL1A)</name>
    <dbReference type="NCBI Taxonomy" id="167555"/>
    <lineage>
        <taxon>Bacteria</taxon>
        <taxon>Bacillati</taxon>
        <taxon>Cyanobacteriota</taxon>
        <taxon>Cyanophyceae</taxon>
        <taxon>Synechococcales</taxon>
        <taxon>Prochlorococcaceae</taxon>
        <taxon>Prochlorococcus</taxon>
    </lineage>
</organism>
<dbReference type="eggNOG" id="ENOG50308DF">
    <property type="taxonomic scope" value="Bacteria"/>
</dbReference>
<evidence type="ECO:0000256" key="1">
    <source>
        <dbReference type="SAM" id="SignalP"/>
    </source>
</evidence>
<dbReference type="RefSeq" id="WP_011824150.1">
    <property type="nucleotide sequence ID" value="NC_008819.1"/>
</dbReference>
<feature type="chain" id="PRO_5002642587" evidence="1">
    <location>
        <begin position="25"/>
        <end position="145"/>
    </location>
</feature>
<reference evidence="3" key="1">
    <citation type="journal article" date="2007" name="PLoS Genet.">
        <title>Patterns and implications of gene gain and loss in the evolution of Prochlorococcus.</title>
        <authorList>
            <person name="Kettler G.C."/>
            <person name="Martiny A.C."/>
            <person name="Huang K."/>
            <person name="Zucker J."/>
            <person name="Coleman M.L."/>
            <person name="Rodrigue S."/>
            <person name="Chen F."/>
            <person name="Lapidus A."/>
            <person name="Ferriera S."/>
            <person name="Johnson J."/>
            <person name="Steglich C."/>
            <person name="Church G.M."/>
            <person name="Richardson P."/>
            <person name="Chisholm S.W."/>
        </authorList>
    </citation>
    <scope>NUCLEOTIDE SEQUENCE [LARGE SCALE GENOMIC DNA]</scope>
    <source>
        <strain evidence="3">NATL1A</strain>
    </source>
</reference>
<gene>
    <name evidence="2" type="ordered locus">NATL1_15811</name>
</gene>
<proteinExistence type="predicted"/>
<sequence>MFKNITLSTILSATFIFFIPNIKAADEFLDLQCLSDIKTKYPCNVSFYNKFMKLNYPSTGRSNKIRYSNIIHWNYSDSSLKKMNSDLASRIGIIGLLFTKIEHQHVFTIVYTDEFNDRKVSILDFDNKEYVLPIKAALSEISEIQ</sequence>
<evidence type="ECO:0000313" key="2">
    <source>
        <dbReference type="EMBL" id="ABM76138.1"/>
    </source>
</evidence>
<dbReference type="AlphaFoldDB" id="A2C3S8"/>
<feature type="signal peptide" evidence="1">
    <location>
        <begin position="1"/>
        <end position="24"/>
    </location>
</feature>
<name>A2C3S8_PROM1</name>
<dbReference type="Proteomes" id="UP000002592">
    <property type="component" value="Chromosome"/>
</dbReference>
<keyword evidence="1" id="KW-0732">Signal</keyword>
<accession>A2C3S8</accession>
<dbReference type="EMBL" id="CP000553">
    <property type="protein sequence ID" value="ABM76138.1"/>
    <property type="molecule type" value="Genomic_DNA"/>
</dbReference>
<evidence type="ECO:0000313" key="3">
    <source>
        <dbReference type="Proteomes" id="UP000002592"/>
    </source>
</evidence>
<dbReference type="HOGENOM" id="CLU_1785184_0_0_3"/>
<dbReference type="KEGG" id="pme:NATL1_15811"/>
<protein>
    <submittedName>
        <fullName evidence="2">Uncharacterized protein</fullName>
    </submittedName>
</protein>